<evidence type="ECO:0000256" key="1">
    <source>
        <dbReference type="SAM" id="SignalP"/>
    </source>
</evidence>
<keyword evidence="3" id="KW-1185">Reference proteome</keyword>
<sequence>MKKLSFIFLMLFSITLFANNSNPLVKKDLNPETNIDSIEIVDPTEICDCKFEITEKDDIYVASCWGTATNMDDGRIIRTNSTGFGTTRQEAIDNCYKNVQAQLEILIIISDLRD</sequence>
<proteinExistence type="predicted"/>
<organism evidence="2 3">
    <name type="scientific">Winogradskyella immobilis</name>
    <dbReference type="NCBI Taxonomy" id="2816852"/>
    <lineage>
        <taxon>Bacteria</taxon>
        <taxon>Pseudomonadati</taxon>
        <taxon>Bacteroidota</taxon>
        <taxon>Flavobacteriia</taxon>
        <taxon>Flavobacteriales</taxon>
        <taxon>Flavobacteriaceae</taxon>
        <taxon>Winogradskyella</taxon>
    </lineage>
</organism>
<dbReference type="RefSeq" id="WP_227477809.1">
    <property type="nucleotide sequence ID" value="NZ_JAFMPT010000020.1"/>
</dbReference>
<feature type="signal peptide" evidence="1">
    <location>
        <begin position="1"/>
        <end position="18"/>
    </location>
</feature>
<reference evidence="3" key="1">
    <citation type="submission" date="2021-03" db="EMBL/GenBank/DDBJ databases">
        <title>Genome of Cognatishimia sp. F0-27.</title>
        <authorList>
            <person name="Ping X."/>
        </authorList>
    </citation>
    <scope>NUCLEOTIDE SEQUENCE [LARGE SCALE GENOMIC DNA]</scope>
    <source>
        <strain evidence="3">E313</strain>
    </source>
</reference>
<dbReference type="Proteomes" id="UP000778797">
    <property type="component" value="Unassembled WGS sequence"/>
</dbReference>
<protein>
    <submittedName>
        <fullName evidence="2">Uncharacterized protein</fullName>
    </submittedName>
</protein>
<name>A0ABS8ER38_9FLAO</name>
<comment type="caution">
    <text evidence="2">The sequence shown here is derived from an EMBL/GenBank/DDBJ whole genome shotgun (WGS) entry which is preliminary data.</text>
</comment>
<evidence type="ECO:0000313" key="3">
    <source>
        <dbReference type="Proteomes" id="UP000778797"/>
    </source>
</evidence>
<keyword evidence="1" id="KW-0732">Signal</keyword>
<accession>A0ABS8ER38</accession>
<reference evidence="3" key="2">
    <citation type="submission" date="2023-07" db="EMBL/GenBank/DDBJ databases">
        <title>Genome of Winogradskyella sp. E313.</title>
        <authorList>
            <person name="Zhou Y."/>
        </authorList>
    </citation>
    <scope>NUCLEOTIDE SEQUENCE [LARGE SCALE GENOMIC DNA]</scope>
    <source>
        <strain evidence="3">E313</strain>
    </source>
</reference>
<dbReference type="EMBL" id="JAFMPT010000020">
    <property type="protein sequence ID" value="MCC1485317.1"/>
    <property type="molecule type" value="Genomic_DNA"/>
</dbReference>
<feature type="chain" id="PRO_5045365321" evidence="1">
    <location>
        <begin position="19"/>
        <end position="114"/>
    </location>
</feature>
<gene>
    <name evidence="2" type="ORF">J1C55_12000</name>
</gene>
<evidence type="ECO:0000313" key="2">
    <source>
        <dbReference type="EMBL" id="MCC1485317.1"/>
    </source>
</evidence>